<gene>
    <name evidence="2" type="ORF">CT690_23950</name>
</gene>
<organism evidence="2 3">
    <name type="scientific">Serratia plymuthica</name>
    <dbReference type="NCBI Taxonomy" id="82996"/>
    <lineage>
        <taxon>Bacteria</taxon>
        <taxon>Pseudomonadati</taxon>
        <taxon>Pseudomonadota</taxon>
        <taxon>Gammaproteobacteria</taxon>
        <taxon>Enterobacterales</taxon>
        <taxon>Yersiniaceae</taxon>
        <taxon>Serratia</taxon>
    </lineage>
</organism>
<dbReference type="AlphaFoldDB" id="A0A318NWJ3"/>
<keyword evidence="1" id="KW-0472">Membrane</keyword>
<keyword evidence="1" id="KW-0812">Transmembrane</keyword>
<evidence type="ECO:0000313" key="2">
    <source>
        <dbReference type="EMBL" id="PYD36602.1"/>
    </source>
</evidence>
<name>A0A318NWJ3_SERPL</name>
<dbReference type="RefSeq" id="WP_004953834.1">
    <property type="nucleotide sequence ID" value="NZ_PESE01000011.1"/>
</dbReference>
<reference evidence="2 3" key="1">
    <citation type="submission" date="2017-11" db="EMBL/GenBank/DDBJ databases">
        <title>Genome sequence of the oocydin A producing rhizobacterium Serratia plymuthica 4Rx5.</title>
        <authorList>
            <person name="Matilla M.A."/>
            <person name="Udaondo Z."/>
            <person name="Salmond G.P.C."/>
        </authorList>
    </citation>
    <scope>NUCLEOTIDE SEQUENCE [LARGE SCALE GENOMIC DNA]</scope>
    <source>
        <strain evidence="2 3">4Rx5</strain>
    </source>
</reference>
<dbReference type="EMBL" id="PESE01000011">
    <property type="protein sequence ID" value="PYD36602.1"/>
    <property type="molecule type" value="Genomic_DNA"/>
</dbReference>
<dbReference type="Proteomes" id="UP000248196">
    <property type="component" value="Unassembled WGS sequence"/>
</dbReference>
<feature type="transmembrane region" description="Helical" evidence="1">
    <location>
        <begin position="96"/>
        <end position="117"/>
    </location>
</feature>
<proteinExistence type="predicted"/>
<feature type="transmembrane region" description="Helical" evidence="1">
    <location>
        <begin position="74"/>
        <end position="90"/>
    </location>
</feature>
<protein>
    <submittedName>
        <fullName evidence="2">Uncharacterized protein</fullName>
    </submittedName>
</protein>
<keyword evidence="1" id="KW-1133">Transmembrane helix</keyword>
<feature type="transmembrane region" description="Helical" evidence="1">
    <location>
        <begin position="36"/>
        <end position="53"/>
    </location>
</feature>
<evidence type="ECO:0000256" key="1">
    <source>
        <dbReference type="SAM" id="Phobius"/>
    </source>
</evidence>
<sequence>MNTKIIKTYPWVVLIAYYVWIAAVFTYWGIKFTEFATYGLAATFPFVMVNYMASVPLYGVNEFSSEFREVLGKKLRFSVLAFILASAIGFYIGGIYIYYCSVIGLYVSLVVFILLNYKRTNVLYKLTMYYQKNSHNFINIAPSSDKAISTSLHPTNTDSIANAAAVVVPAVAAIGIEEFIRHYTDGQYGSVVGEYTHSEPGNSGIDDPVGPSFNPANGLPMIDGIMDVQGNVFGTNSAETFTGIDHHSNFGGDISSPMFDDHNSGISHSNDDHTSFDHGSFDHHSSFDDSNRY</sequence>
<feature type="transmembrane region" description="Helical" evidence="1">
    <location>
        <begin position="12"/>
        <end position="30"/>
    </location>
</feature>
<dbReference type="OrthoDB" id="7013251at2"/>
<accession>A0A318NWJ3</accession>
<evidence type="ECO:0000313" key="3">
    <source>
        <dbReference type="Proteomes" id="UP000248196"/>
    </source>
</evidence>
<comment type="caution">
    <text evidence="2">The sequence shown here is derived from an EMBL/GenBank/DDBJ whole genome shotgun (WGS) entry which is preliminary data.</text>
</comment>